<evidence type="ECO:0000256" key="10">
    <source>
        <dbReference type="SAM" id="MobiDB-lite"/>
    </source>
</evidence>
<evidence type="ECO:0000313" key="13">
    <source>
        <dbReference type="Proteomes" id="UP000323386"/>
    </source>
</evidence>
<evidence type="ECO:0000259" key="11">
    <source>
        <dbReference type="PROSITE" id="PS52002"/>
    </source>
</evidence>
<keyword evidence="5 9" id="KW-0507">mRNA processing</keyword>
<accession>A0A5C3EZ83</accession>
<name>A0A5C3EZ83_9BASI</name>
<keyword evidence="6 9" id="KW-0508">mRNA splicing</keyword>
<organism evidence="12 13">
    <name type="scientific">Pseudozyma flocculosa</name>
    <dbReference type="NCBI Taxonomy" id="84751"/>
    <lineage>
        <taxon>Eukaryota</taxon>
        <taxon>Fungi</taxon>
        <taxon>Dikarya</taxon>
        <taxon>Basidiomycota</taxon>
        <taxon>Ustilaginomycotina</taxon>
        <taxon>Ustilaginomycetes</taxon>
        <taxon>Ustilaginales</taxon>
        <taxon>Ustilaginaceae</taxon>
        <taxon>Pseudozyma</taxon>
    </lineage>
</organism>
<reference evidence="12 13" key="1">
    <citation type="submission" date="2018-03" db="EMBL/GenBank/DDBJ databases">
        <authorList>
            <person name="Guldener U."/>
        </authorList>
    </citation>
    <scope>NUCLEOTIDE SEQUENCE [LARGE SCALE GENOMIC DNA]</scope>
    <source>
        <strain evidence="12 13">DAOM196992</strain>
    </source>
</reference>
<dbReference type="GO" id="GO:0000387">
    <property type="term" value="P:spliceosomal snRNP assembly"/>
    <property type="evidence" value="ECO:0007669"/>
    <property type="project" value="UniProtKB-UniRule"/>
</dbReference>
<keyword evidence="4" id="KW-0963">Cytoplasm</keyword>
<dbReference type="InterPro" id="IPR001163">
    <property type="entry name" value="Sm_dom_euk/arc"/>
</dbReference>
<evidence type="ECO:0000256" key="3">
    <source>
        <dbReference type="ARBA" id="ARBA00008146"/>
    </source>
</evidence>
<dbReference type="InterPro" id="IPR010920">
    <property type="entry name" value="LSM_dom_sf"/>
</dbReference>
<sequence>MGTIGIPVKLIHEAVGHIITVELKGGASYRGTLYDAEDNFNVSMKDITVTAKDGKQSHLENVYIRGNMIRFVIVPDMLQQAPMFKRVGPNAMKGRGIGSARGRATIMRGEWRARPAPKQEGDAEASDHKASGDDPGLVLRLPHIRPTSSLQVYPCHRQQLLT</sequence>
<dbReference type="Gene3D" id="2.30.30.100">
    <property type="match status" value="1"/>
</dbReference>
<protein>
    <recommendedName>
        <fullName evidence="9">Small nuclear ribonucleoprotein Sm D3</fullName>
        <shortName evidence="9">Sm-D3</shortName>
    </recommendedName>
    <alternativeName>
        <fullName evidence="9">snRNP core protein D3</fullName>
    </alternativeName>
</protein>
<dbReference type="InterPro" id="IPR027141">
    <property type="entry name" value="LSm4/Sm_D1/D3"/>
</dbReference>
<dbReference type="OrthoDB" id="6425924at2759"/>
<dbReference type="GO" id="GO:0005681">
    <property type="term" value="C:spliceosomal complex"/>
    <property type="evidence" value="ECO:0007669"/>
    <property type="project" value="InterPro"/>
</dbReference>
<dbReference type="GO" id="GO:0005685">
    <property type="term" value="C:U1 snRNP"/>
    <property type="evidence" value="ECO:0007669"/>
    <property type="project" value="UniProtKB-ARBA"/>
</dbReference>
<evidence type="ECO:0000256" key="6">
    <source>
        <dbReference type="ARBA" id="ARBA00023187"/>
    </source>
</evidence>
<evidence type="ECO:0000256" key="5">
    <source>
        <dbReference type="ARBA" id="ARBA00022664"/>
    </source>
</evidence>
<feature type="compositionally biased region" description="Basic and acidic residues" evidence="10">
    <location>
        <begin position="109"/>
        <end position="132"/>
    </location>
</feature>
<comment type="subcellular location">
    <subcellularLocation>
        <location evidence="2">Cytoplasm</location>
        <location evidence="2">Cytosol</location>
    </subcellularLocation>
    <subcellularLocation>
        <location evidence="1 9">Nucleus</location>
    </subcellularLocation>
</comment>
<evidence type="ECO:0000313" key="12">
    <source>
        <dbReference type="EMBL" id="SPO37140.1"/>
    </source>
</evidence>
<proteinExistence type="inferred from homology"/>
<dbReference type="EMBL" id="OOIP01000006">
    <property type="protein sequence ID" value="SPO37140.1"/>
    <property type="molecule type" value="Genomic_DNA"/>
</dbReference>
<evidence type="ECO:0000256" key="4">
    <source>
        <dbReference type="ARBA" id="ARBA00022490"/>
    </source>
</evidence>
<feature type="region of interest" description="Disordered" evidence="10">
    <location>
        <begin position="108"/>
        <end position="140"/>
    </location>
</feature>
<dbReference type="PANTHER" id="PTHR23338">
    <property type="entry name" value="SMALL NUCLEAR RIBONUCLEOPROTEIN SM"/>
    <property type="match status" value="1"/>
</dbReference>
<dbReference type="AlphaFoldDB" id="A0A5C3EZ83"/>
<evidence type="ECO:0000256" key="9">
    <source>
        <dbReference type="RuleBase" id="RU365050"/>
    </source>
</evidence>
<dbReference type="GO" id="GO:0003723">
    <property type="term" value="F:RNA binding"/>
    <property type="evidence" value="ECO:0007669"/>
    <property type="project" value="InterPro"/>
</dbReference>
<dbReference type="GO" id="GO:0005829">
    <property type="term" value="C:cytosol"/>
    <property type="evidence" value="ECO:0007669"/>
    <property type="project" value="UniProtKB-SubCell"/>
</dbReference>
<dbReference type="InterPro" id="IPR034099">
    <property type="entry name" value="SmD3"/>
</dbReference>
<dbReference type="InterPro" id="IPR047575">
    <property type="entry name" value="Sm"/>
</dbReference>
<dbReference type="SMART" id="SM00651">
    <property type="entry name" value="Sm"/>
    <property type="match status" value="1"/>
</dbReference>
<dbReference type="SUPFAM" id="SSF50182">
    <property type="entry name" value="Sm-like ribonucleoproteins"/>
    <property type="match status" value="1"/>
</dbReference>
<keyword evidence="7 9" id="KW-0539">Nucleus</keyword>
<dbReference type="Pfam" id="PF01423">
    <property type="entry name" value="LSM"/>
    <property type="match status" value="1"/>
</dbReference>
<evidence type="ECO:0000256" key="2">
    <source>
        <dbReference type="ARBA" id="ARBA00004514"/>
    </source>
</evidence>
<dbReference type="FunFam" id="2.30.30.100:FF:000002">
    <property type="entry name" value="Small nuclear ribonucleoprotein Sm D3"/>
    <property type="match status" value="1"/>
</dbReference>
<dbReference type="CDD" id="cd01721">
    <property type="entry name" value="Sm_D3"/>
    <property type="match status" value="1"/>
</dbReference>
<evidence type="ECO:0000256" key="8">
    <source>
        <dbReference type="ARBA" id="ARBA00023274"/>
    </source>
</evidence>
<keyword evidence="13" id="KW-1185">Reference proteome</keyword>
<comment type="similarity">
    <text evidence="3 9">Belongs to the snRNP core protein family.</text>
</comment>
<gene>
    <name evidence="12" type="ORF">PSFLO_02612</name>
</gene>
<feature type="domain" description="Sm" evidence="11">
    <location>
        <begin position="6"/>
        <end position="78"/>
    </location>
</feature>
<evidence type="ECO:0000256" key="1">
    <source>
        <dbReference type="ARBA" id="ARBA00004123"/>
    </source>
</evidence>
<dbReference type="Proteomes" id="UP000323386">
    <property type="component" value="Unassembled WGS sequence"/>
</dbReference>
<dbReference type="PROSITE" id="PS52002">
    <property type="entry name" value="SM"/>
    <property type="match status" value="1"/>
</dbReference>
<evidence type="ECO:0000256" key="7">
    <source>
        <dbReference type="ARBA" id="ARBA00023242"/>
    </source>
</evidence>
<keyword evidence="8 9" id="KW-0687">Ribonucleoprotein</keyword>